<sequence length="366" mass="39809">MPILSIFRFIAVLISLLILAVAASFLWQWWQGDWIRDADGDLVRVRPEWALWLGLLLLAASFGGKFILLPLLARADKEERSRPERQKGTVVTSPTGNRLHVEQSGPAGAPTLVLTHGWAMDGTIWNLLRRRLEQRFRVVVWDLAGMGASKAATGESIDLSHFAMDLAAVIDAASADRVFLVGHSIGGMTIQTLARDQPALFAGRVNGAILVNTTYTDPLKTMIASRLLQTLRRPVLEPVMRLTILLQPLAWLGMWQSYLSGWAHVGNRLGFGKYVTRSQLEHTTLLSTRNPPGDIQRGNLAMLRWDATGAMAKAAVPVLVIAGEVDIVTKPEAGATIASSTPGAALTMVEGVNHMGSSSAGRIMSR</sequence>
<organism evidence="4 5">
    <name type="scientific">Devosia albogilva</name>
    <dbReference type="NCBI Taxonomy" id="429726"/>
    <lineage>
        <taxon>Bacteria</taxon>
        <taxon>Pseudomonadati</taxon>
        <taxon>Pseudomonadota</taxon>
        <taxon>Alphaproteobacteria</taxon>
        <taxon>Hyphomicrobiales</taxon>
        <taxon>Devosiaceae</taxon>
        <taxon>Devosia</taxon>
    </lineage>
</organism>
<feature type="domain" description="AB hydrolase-1" evidence="3">
    <location>
        <begin position="110"/>
        <end position="356"/>
    </location>
</feature>
<dbReference type="EMBL" id="JBHUNP010000001">
    <property type="protein sequence ID" value="MFD2647933.1"/>
    <property type="molecule type" value="Genomic_DNA"/>
</dbReference>
<dbReference type="SUPFAM" id="SSF53474">
    <property type="entry name" value="alpha/beta-Hydrolases"/>
    <property type="match status" value="1"/>
</dbReference>
<evidence type="ECO:0000256" key="1">
    <source>
        <dbReference type="SAM" id="MobiDB-lite"/>
    </source>
</evidence>
<feature type="region of interest" description="Disordered" evidence="1">
    <location>
        <begin position="79"/>
        <end position="106"/>
    </location>
</feature>
<evidence type="ECO:0000313" key="5">
    <source>
        <dbReference type="Proteomes" id="UP001597521"/>
    </source>
</evidence>
<dbReference type="PANTHER" id="PTHR43798">
    <property type="entry name" value="MONOACYLGLYCEROL LIPASE"/>
    <property type="match status" value="1"/>
</dbReference>
<dbReference type="Gene3D" id="3.40.50.1820">
    <property type="entry name" value="alpha/beta hydrolase"/>
    <property type="match status" value="1"/>
</dbReference>
<keyword evidence="4" id="KW-0378">Hydrolase</keyword>
<proteinExistence type="predicted"/>
<comment type="caution">
    <text evidence="4">The sequence shown here is derived from an EMBL/GenBank/DDBJ whole genome shotgun (WGS) entry which is preliminary data.</text>
</comment>
<dbReference type="InterPro" id="IPR029058">
    <property type="entry name" value="AB_hydrolase_fold"/>
</dbReference>
<dbReference type="Pfam" id="PF00561">
    <property type="entry name" value="Abhydrolase_1"/>
    <property type="match status" value="1"/>
</dbReference>
<dbReference type="GO" id="GO:0016787">
    <property type="term" value="F:hydrolase activity"/>
    <property type="evidence" value="ECO:0007669"/>
    <property type="project" value="UniProtKB-KW"/>
</dbReference>
<feature type="transmembrane region" description="Helical" evidence="2">
    <location>
        <begin position="7"/>
        <end position="30"/>
    </location>
</feature>
<keyword evidence="2" id="KW-0812">Transmembrane</keyword>
<evidence type="ECO:0000256" key="2">
    <source>
        <dbReference type="SAM" id="Phobius"/>
    </source>
</evidence>
<name>A0ABW5QJR9_9HYPH</name>
<dbReference type="InterPro" id="IPR050266">
    <property type="entry name" value="AB_hydrolase_sf"/>
</dbReference>
<dbReference type="RefSeq" id="WP_386832976.1">
    <property type="nucleotide sequence ID" value="NZ_JBHUNP010000001.1"/>
</dbReference>
<accession>A0ABW5QJR9</accession>
<feature type="transmembrane region" description="Helical" evidence="2">
    <location>
        <begin position="50"/>
        <end position="73"/>
    </location>
</feature>
<dbReference type="InterPro" id="IPR000073">
    <property type="entry name" value="AB_hydrolase_1"/>
</dbReference>
<keyword evidence="2" id="KW-1133">Transmembrane helix</keyword>
<reference evidence="5" key="1">
    <citation type="journal article" date="2019" name="Int. J. Syst. Evol. Microbiol.">
        <title>The Global Catalogue of Microorganisms (GCM) 10K type strain sequencing project: providing services to taxonomists for standard genome sequencing and annotation.</title>
        <authorList>
            <consortium name="The Broad Institute Genomics Platform"/>
            <consortium name="The Broad Institute Genome Sequencing Center for Infectious Disease"/>
            <person name="Wu L."/>
            <person name="Ma J."/>
        </authorList>
    </citation>
    <scope>NUCLEOTIDE SEQUENCE [LARGE SCALE GENOMIC DNA]</scope>
    <source>
        <strain evidence="5">CCM 7427</strain>
    </source>
</reference>
<evidence type="ECO:0000259" key="3">
    <source>
        <dbReference type="Pfam" id="PF00561"/>
    </source>
</evidence>
<keyword evidence="5" id="KW-1185">Reference proteome</keyword>
<keyword evidence="2" id="KW-0472">Membrane</keyword>
<dbReference type="Proteomes" id="UP001597521">
    <property type="component" value="Unassembled WGS sequence"/>
</dbReference>
<gene>
    <name evidence="4" type="ORF">ACFSX5_09030</name>
</gene>
<protein>
    <submittedName>
        <fullName evidence="4">Alpha/beta fold hydrolase</fullName>
    </submittedName>
</protein>
<evidence type="ECO:0000313" key="4">
    <source>
        <dbReference type="EMBL" id="MFD2647933.1"/>
    </source>
</evidence>